<proteinExistence type="predicted"/>
<feature type="compositionally biased region" description="Low complexity" evidence="1">
    <location>
        <begin position="263"/>
        <end position="276"/>
    </location>
</feature>
<evidence type="ECO:0000256" key="1">
    <source>
        <dbReference type="SAM" id="MobiDB-lite"/>
    </source>
</evidence>
<keyword evidence="3" id="KW-1185">Reference proteome</keyword>
<feature type="region of interest" description="Disordered" evidence="1">
    <location>
        <begin position="1"/>
        <end position="87"/>
    </location>
</feature>
<dbReference type="AlphaFoldDB" id="A0A4R6VHW1"/>
<reference evidence="2 3" key="1">
    <citation type="submission" date="2019-03" db="EMBL/GenBank/DDBJ databases">
        <title>Genomic Encyclopedia of Type Strains, Phase IV (KMG-IV): sequencing the most valuable type-strain genomes for metagenomic binning, comparative biology and taxonomic classification.</title>
        <authorList>
            <person name="Goeker M."/>
        </authorList>
    </citation>
    <scope>NUCLEOTIDE SEQUENCE [LARGE SCALE GENOMIC DNA]</scope>
    <source>
        <strain evidence="2 3">DSM 45775</strain>
    </source>
</reference>
<accession>A0A4R6VHW1</accession>
<gene>
    <name evidence="2" type="ORF">EV188_102493</name>
</gene>
<name>A0A4R6VHW1_9PSEU</name>
<feature type="compositionally biased region" description="Basic and acidic residues" evidence="1">
    <location>
        <begin position="1"/>
        <end position="13"/>
    </location>
</feature>
<dbReference type="EMBL" id="SNYO01000002">
    <property type="protein sequence ID" value="TDQ62837.1"/>
    <property type="molecule type" value="Genomic_DNA"/>
</dbReference>
<comment type="caution">
    <text evidence="2">The sequence shown here is derived from an EMBL/GenBank/DDBJ whole genome shotgun (WGS) entry which is preliminary data.</text>
</comment>
<evidence type="ECO:0000313" key="3">
    <source>
        <dbReference type="Proteomes" id="UP000295705"/>
    </source>
</evidence>
<dbReference type="Proteomes" id="UP000295705">
    <property type="component" value="Unassembled WGS sequence"/>
</dbReference>
<sequence>MPGGERKWSRRGESNPGPFAYKPDRGRSSLALSWGSRPQRTGSDEAASGSVAVSRCCQIGSGPSAGDGPEAESTSLPSEFAPRPDRPHECGGCLSSAPTSIERVCEGPPAGCAAEPRRLVACCSRPLAARFVLGVSPSAARALPCRAARAGASAPVLDSWRAYCLVALAAVRAVWQPSGASSWVRPRPDHHSPELVALVGSPEVGALVQGGAPGRRRPYACRTVVLVGVVAAAAVMPGPRVGCAPRVGDRRGSVPGPTGPGTAGAPAPALTVGGVR</sequence>
<organism evidence="2 3">
    <name type="scientific">Actinomycetospora succinea</name>
    <dbReference type="NCBI Taxonomy" id="663603"/>
    <lineage>
        <taxon>Bacteria</taxon>
        <taxon>Bacillati</taxon>
        <taxon>Actinomycetota</taxon>
        <taxon>Actinomycetes</taxon>
        <taxon>Pseudonocardiales</taxon>
        <taxon>Pseudonocardiaceae</taxon>
        <taxon>Actinomycetospora</taxon>
    </lineage>
</organism>
<evidence type="ECO:0000313" key="2">
    <source>
        <dbReference type="EMBL" id="TDQ62837.1"/>
    </source>
</evidence>
<feature type="region of interest" description="Disordered" evidence="1">
    <location>
        <begin position="249"/>
        <end position="276"/>
    </location>
</feature>
<protein>
    <submittedName>
        <fullName evidence="2">Uncharacterized protein</fullName>
    </submittedName>
</protein>